<comment type="pathway">
    <text evidence="1">Cell wall biogenesis; cell wall polysaccharide biosynthesis.</text>
</comment>
<comment type="similarity">
    <text evidence="2">Belongs to the glycosyltransferase 2 family.</text>
</comment>
<dbReference type="EMBL" id="BOQL01000100">
    <property type="protein sequence ID" value="GIM80570.1"/>
    <property type="molecule type" value="Genomic_DNA"/>
</dbReference>
<dbReference type="RefSeq" id="WP_212994889.1">
    <property type="nucleotide sequence ID" value="NZ_BAABEA010000018.1"/>
</dbReference>
<feature type="domain" description="Glycosyltransferase 2-like" evidence="5">
    <location>
        <begin position="10"/>
        <end position="173"/>
    </location>
</feature>
<dbReference type="InterPro" id="IPR029044">
    <property type="entry name" value="Nucleotide-diphossugar_trans"/>
</dbReference>
<dbReference type="Gene3D" id="3.90.550.10">
    <property type="entry name" value="Spore Coat Polysaccharide Biosynthesis Protein SpsA, Chain A"/>
    <property type="match status" value="1"/>
</dbReference>
<reference evidence="6" key="1">
    <citation type="submission" date="2021-03" db="EMBL/GenBank/DDBJ databases">
        <title>Whole genome shotgun sequence of Actinoplanes auranticolor NBRC 12245.</title>
        <authorList>
            <person name="Komaki H."/>
            <person name="Tamura T."/>
        </authorList>
    </citation>
    <scope>NUCLEOTIDE SEQUENCE</scope>
    <source>
        <strain evidence="6">NBRC 12245</strain>
    </source>
</reference>
<dbReference type="PANTHER" id="PTHR43179:SF12">
    <property type="entry name" value="GALACTOFURANOSYLTRANSFERASE GLFT2"/>
    <property type="match status" value="1"/>
</dbReference>
<evidence type="ECO:0000313" key="6">
    <source>
        <dbReference type="EMBL" id="GIM80570.1"/>
    </source>
</evidence>
<dbReference type="GO" id="GO:0016757">
    <property type="term" value="F:glycosyltransferase activity"/>
    <property type="evidence" value="ECO:0007669"/>
    <property type="project" value="UniProtKB-KW"/>
</dbReference>
<evidence type="ECO:0000256" key="4">
    <source>
        <dbReference type="ARBA" id="ARBA00022679"/>
    </source>
</evidence>
<proteinExistence type="inferred from homology"/>
<dbReference type="SUPFAM" id="SSF53448">
    <property type="entry name" value="Nucleotide-diphospho-sugar transferases"/>
    <property type="match status" value="1"/>
</dbReference>
<accession>A0A919SYA3</accession>
<keyword evidence="3" id="KW-0328">Glycosyltransferase</keyword>
<dbReference type="AlphaFoldDB" id="A0A919SYA3"/>
<dbReference type="PANTHER" id="PTHR43179">
    <property type="entry name" value="RHAMNOSYLTRANSFERASE WBBL"/>
    <property type="match status" value="1"/>
</dbReference>
<dbReference type="InterPro" id="IPR001173">
    <property type="entry name" value="Glyco_trans_2-like"/>
</dbReference>
<keyword evidence="7" id="KW-1185">Reference proteome</keyword>
<organism evidence="6 7">
    <name type="scientific">Actinoplanes auranticolor</name>
    <dbReference type="NCBI Taxonomy" id="47988"/>
    <lineage>
        <taxon>Bacteria</taxon>
        <taxon>Bacillati</taxon>
        <taxon>Actinomycetota</taxon>
        <taxon>Actinomycetes</taxon>
        <taxon>Micromonosporales</taxon>
        <taxon>Micromonosporaceae</taxon>
        <taxon>Actinoplanes</taxon>
    </lineage>
</organism>
<gene>
    <name evidence="6" type="ORF">Aau02nite_91170</name>
</gene>
<dbReference type="Proteomes" id="UP000681340">
    <property type="component" value="Unassembled WGS sequence"/>
</dbReference>
<keyword evidence="4" id="KW-0808">Transferase</keyword>
<evidence type="ECO:0000256" key="2">
    <source>
        <dbReference type="ARBA" id="ARBA00006739"/>
    </source>
</evidence>
<evidence type="ECO:0000256" key="3">
    <source>
        <dbReference type="ARBA" id="ARBA00022676"/>
    </source>
</evidence>
<comment type="caution">
    <text evidence="6">The sequence shown here is derived from an EMBL/GenBank/DDBJ whole genome shotgun (WGS) entry which is preliminary data.</text>
</comment>
<evidence type="ECO:0000256" key="1">
    <source>
        <dbReference type="ARBA" id="ARBA00004776"/>
    </source>
</evidence>
<dbReference type="Pfam" id="PF00535">
    <property type="entry name" value="Glycos_transf_2"/>
    <property type="match status" value="1"/>
</dbReference>
<name>A0A919SYA3_9ACTN</name>
<protein>
    <recommendedName>
        <fullName evidence="5">Glycosyltransferase 2-like domain-containing protein</fullName>
    </recommendedName>
</protein>
<sequence>MTAVGAAQVSIVIPCHSERGWDALVGAVASALAQRPAPAEVIVVVDHNPRLYDQALRHLSGVTVLENGFQRGASGTRNTGAWHTTTPLVAFLDGDIKAGPQWLAQLVAPFDDPAVVGTGGAIAAAWHRSQPRWMPDELLWAVGASYIGMPVDTAHVRNVWSASMAVRRDVFTEVRGFREGFGKIGSRNRPEDTDLCLRMSAAGGRWMYVPKAVVDHHVPAERATFRFLLRRCYAEGRGKVQMARLLQGSNSLRAERSYLTRTLPQALLRDLHGAVRPPDAGQPARRIHAARAATIIVAVAAAAAGGAAEALAATWQRQHPPTPLPS</sequence>
<evidence type="ECO:0000259" key="5">
    <source>
        <dbReference type="Pfam" id="PF00535"/>
    </source>
</evidence>
<evidence type="ECO:0000313" key="7">
    <source>
        <dbReference type="Proteomes" id="UP000681340"/>
    </source>
</evidence>